<sequence>MHSRLRLSPFERRKRRDRRSAQRGQRLCEPGAKREGPMARRAELHCRALQGNRPKRVCFYARFSRLDVLRAVASLLAAQVASRTRNLSPMMCATLGNQGCDFWWGGDSDLGLPGHQQYQRCLSQWPQAGRAGHA</sequence>
<reference evidence="2 3" key="1">
    <citation type="submission" date="2016-02" db="EMBL/GenBank/DDBJ databases">
        <title>Biosynthesis of antibiotic leucinostatins and their inhibition on Phytophthora in bio-control Purpureocillium lilacinum.</title>
        <authorList>
            <person name="Wang G."/>
            <person name="Liu Z."/>
            <person name="Lin R."/>
            <person name="Li E."/>
            <person name="Mao Z."/>
            <person name="Ling J."/>
            <person name="Yin W."/>
            <person name="Xie B."/>
        </authorList>
    </citation>
    <scope>NUCLEOTIDE SEQUENCE [LARGE SCALE GENOMIC DNA]</scope>
    <source>
        <strain evidence="2">PLFJ-1</strain>
    </source>
</reference>
<name>A0A179FR05_PURLI</name>
<proteinExistence type="predicted"/>
<evidence type="ECO:0000313" key="3">
    <source>
        <dbReference type="Proteomes" id="UP000078340"/>
    </source>
</evidence>
<gene>
    <name evidence="2" type="ORF">VFPFJ_11112</name>
</gene>
<comment type="caution">
    <text evidence="2">The sequence shown here is derived from an EMBL/GenBank/DDBJ whole genome shotgun (WGS) entry which is preliminary data.</text>
</comment>
<dbReference type="EMBL" id="LSBI01000022">
    <property type="protein sequence ID" value="OAQ67523.1"/>
    <property type="molecule type" value="Genomic_DNA"/>
</dbReference>
<dbReference type="Proteomes" id="UP000078340">
    <property type="component" value="Unassembled WGS sequence"/>
</dbReference>
<feature type="region of interest" description="Disordered" evidence="1">
    <location>
        <begin position="1"/>
        <end position="35"/>
    </location>
</feature>
<dbReference type="AlphaFoldDB" id="A0A179FR05"/>
<evidence type="ECO:0000313" key="2">
    <source>
        <dbReference type="EMBL" id="OAQ67523.1"/>
    </source>
</evidence>
<accession>A0A179FR05</accession>
<protein>
    <submittedName>
        <fullName evidence="2">Uncharacterized protein</fullName>
    </submittedName>
</protein>
<organism evidence="2 3">
    <name type="scientific">Purpureocillium lilacinum</name>
    <name type="common">Paecilomyces lilacinus</name>
    <dbReference type="NCBI Taxonomy" id="33203"/>
    <lineage>
        <taxon>Eukaryota</taxon>
        <taxon>Fungi</taxon>
        <taxon>Dikarya</taxon>
        <taxon>Ascomycota</taxon>
        <taxon>Pezizomycotina</taxon>
        <taxon>Sordariomycetes</taxon>
        <taxon>Hypocreomycetidae</taxon>
        <taxon>Hypocreales</taxon>
        <taxon>Ophiocordycipitaceae</taxon>
        <taxon>Purpureocillium</taxon>
    </lineage>
</organism>
<evidence type="ECO:0000256" key="1">
    <source>
        <dbReference type="SAM" id="MobiDB-lite"/>
    </source>
</evidence>